<accession>A0A1R1YMT4</accession>
<dbReference type="Proteomes" id="UP000187429">
    <property type="component" value="Unassembled WGS sequence"/>
</dbReference>
<dbReference type="EMBL" id="LSSM01000679">
    <property type="protein sequence ID" value="OMJ28208.1"/>
    <property type="molecule type" value="Genomic_DNA"/>
</dbReference>
<sequence length="71" mass="8002">MPPLNSCLNLALSLNLPASIIAAIPVHCLNCTYDHKYCPLVLYHRIYSHLIDASEKYSFHHLSNPTSCHIL</sequence>
<evidence type="ECO:0000256" key="1">
    <source>
        <dbReference type="SAM" id="SignalP"/>
    </source>
</evidence>
<evidence type="ECO:0000313" key="2">
    <source>
        <dbReference type="EMBL" id="OMJ28208.1"/>
    </source>
</evidence>
<reference evidence="3" key="1">
    <citation type="submission" date="2017-01" db="EMBL/GenBank/DDBJ databases">
        <authorList>
            <person name="Wang Y."/>
            <person name="White M."/>
            <person name="Kvist S."/>
            <person name="Moncalvo J.-M."/>
        </authorList>
    </citation>
    <scope>NUCLEOTIDE SEQUENCE [LARGE SCALE GENOMIC DNA]</scope>
    <source>
        <strain evidence="3">ID-206-W2</strain>
    </source>
</reference>
<gene>
    <name evidence="2" type="ORF">AYI69_g2319</name>
</gene>
<dbReference type="AlphaFoldDB" id="A0A1R1YMT4"/>
<organism evidence="2 3">
    <name type="scientific">Smittium culicis</name>
    <dbReference type="NCBI Taxonomy" id="133412"/>
    <lineage>
        <taxon>Eukaryota</taxon>
        <taxon>Fungi</taxon>
        <taxon>Fungi incertae sedis</taxon>
        <taxon>Zoopagomycota</taxon>
        <taxon>Kickxellomycotina</taxon>
        <taxon>Harpellomycetes</taxon>
        <taxon>Harpellales</taxon>
        <taxon>Legeriomycetaceae</taxon>
        <taxon>Smittium</taxon>
    </lineage>
</organism>
<feature type="chain" id="PRO_5013272126" evidence="1">
    <location>
        <begin position="23"/>
        <end position="71"/>
    </location>
</feature>
<keyword evidence="1" id="KW-0732">Signal</keyword>
<proteinExistence type="predicted"/>
<name>A0A1R1YMT4_9FUNG</name>
<feature type="signal peptide" evidence="1">
    <location>
        <begin position="1"/>
        <end position="22"/>
    </location>
</feature>
<protein>
    <submittedName>
        <fullName evidence="2">Uncharacterized protein</fullName>
    </submittedName>
</protein>
<evidence type="ECO:0000313" key="3">
    <source>
        <dbReference type="Proteomes" id="UP000187429"/>
    </source>
</evidence>
<comment type="caution">
    <text evidence="2">The sequence shown here is derived from an EMBL/GenBank/DDBJ whole genome shotgun (WGS) entry which is preliminary data.</text>
</comment>
<keyword evidence="3" id="KW-1185">Reference proteome</keyword>